<dbReference type="Proteomes" id="UP000663760">
    <property type="component" value="Chromosome 4"/>
</dbReference>
<protein>
    <submittedName>
        <fullName evidence="1">Uncharacterized protein</fullName>
    </submittedName>
</protein>
<evidence type="ECO:0000313" key="1">
    <source>
        <dbReference type="EMBL" id="CAA7395561.1"/>
    </source>
</evidence>
<reference evidence="1" key="1">
    <citation type="submission" date="2020-02" db="EMBL/GenBank/DDBJ databases">
        <authorList>
            <person name="Scholz U."/>
            <person name="Mascher M."/>
            <person name="Fiebig A."/>
        </authorList>
    </citation>
    <scope>NUCLEOTIDE SEQUENCE</scope>
</reference>
<dbReference type="AlphaFoldDB" id="A0A7I8KCY2"/>
<accession>A0A7I8KCY2</accession>
<keyword evidence="2" id="KW-1185">Reference proteome</keyword>
<organism evidence="1 2">
    <name type="scientific">Spirodela intermedia</name>
    <name type="common">Intermediate duckweed</name>
    <dbReference type="NCBI Taxonomy" id="51605"/>
    <lineage>
        <taxon>Eukaryota</taxon>
        <taxon>Viridiplantae</taxon>
        <taxon>Streptophyta</taxon>
        <taxon>Embryophyta</taxon>
        <taxon>Tracheophyta</taxon>
        <taxon>Spermatophyta</taxon>
        <taxon>Magnoliopsida</taxon>
        <taxon>Liliopsida</taxon>
        <taxon>Araceae</taxon>
        <taxon>Lemnoideae</taxon>
        <taxon>Spirodela</taxon>
    </lineage>
</organism>
<sequence length="76" mass="8274">MNTGSTTVAVMLSSSYGCHARGELATAIALHRCCCTVVVHRCREHRGHCRHHFHLSLVEGASRCSCALALEVRPKS</sequence>
<name>A0A7I8KCY2_SPIIN</name>
<gene>
    <name evidence="1" type="ORF">SI8410_04006222</name>
</gene>
<evidence type="ECO:0000313" key="2">
    <source>
        <dbReference type="Proteomes" id="UP000663760"/>
    </source>
</evidence>
<proteinExistence type="predicted"/>
<dbReference type="EMBL" id="LR746267">
    <property type="protein sequence ID" value="CAA7395561.1"/>
    <property type="molecule type" value="Genomic_DNA"/>
</dbReference>